<dbReference type="InterPro" id="IPR005119">
    <property type="entry name" value="LysR_subst-bd"/>
</dbReference>
<feature type="domain" description="HTH lysR-type" evidence="5">
    <location>
        <begin position="1"/>
        <end position="58"/>
    </location>
</feature>
<evidence type="ECO:0000256" key="4">
    <source>
        <dbReference type="ARBA" id="ARBA00023163"/>
    </source>
</evidence>
<dbReference type="InterPro" id="IPR036390">
    <property type="entry name" value="WH_DNA-bd_sf"/>
</dbReference>
<dbReference type="PROSITE" id="PS50931">
    <property type="entry name" value="HTH_LYSR"/>
    <property type="match status" value="1"/>
</dbReference>
<protein>
    <submittedName>
        <fullName evidence="6">DNA-binding transcriptional LysR family regulator</fullName>
    </submittedName>
</protein>
<dbReference type="RefSeq" id="WP_307477192.1">
    <property type="nucleotide sequence ID" value="NZ_JAUSUB010000017.1"/>
</dbReference>
<keyword evidence="4" id="KW-0804">Transcription</keyword>
<comment type="similarity">
    <text evidence="1">Belongs to the LysR transcriptional regulatory family.</text>
</comment>
<dbReference type="EMBL" id="JAUSUB010000017">
    <property type="protein sequence ID" value="MDQ0271871.1"/>
    <property type="molecule type" value="Genomic_DNA"/>
</dbReference>
<dbReference type="CDD" id="cd05466">
    <property type="entry name" value="PBP2_LTTR_substrate"/>
    <property type="match status" value="1"/>
</dbReference>
<evidence type="ECO:0000256" key="2">
    <source>
        <dbReference type="ARBA" id="ARBA00023015"/>
    </source>
</evidence>
<dbReference type="InterPro" id="IPR000847">
    <property type="entry name" value="LysR_HTH_N"/>
</dbReference>
<keyword evidence="7" id="KW-1185">Reference proteome</keyword>
<dbReference type="PANTHER" id="PTHR30419">
    <property type="entry name" value="HTH-TYPE TRANSCRIPTIONAL REGULATOR YBHD"/>
    <property type="match status" value="1"/>
</dbReference>
<keyword evidence="3 6" id="KW-0238">DNA-binding</keyword>
<sequence length="286" mass="32059">MSTFQYEIFIEVVESGSFTKTGEKLGLSQSGVSHNISTLEKELGLILLNRNRNGISLTDAGERMVPHIRTILFHSELLQQEATLMQGIQVGKIKIGSFPSFSEKILPTHLHAFQKMYPNIQFKLFEGGYEDIKNWVISGAVDIGFLTLPCQDLETIELVRDALVAIVPEQHRLSSIQKLSLSTIQNEPFIMPKDGCEALLKNKLKQAGIQPLTIFEVKDNHTILSMVKEELGMSIVPEMILPSHLDKVKVIPLETDVYRTIGLAMKSRKLASPAVKKFIEMMKEAL</sequence>
<dbReference type="PRINTS" id="PR00039">
    <property type="entry name" value="HTHLYSR"/>
</dbReference>
<dbReference type="SUPFAM" id="SSF53850">
    <property type="entry name" value="Periplasmic binding protein-like II"/>
    <property type="match status" value="1"/>
</dbReference>
<dbReference type="InterPro" id="IPR050950">
    <property type="entry name" value="HTH-type_LysR_regulators"/>
</dbReference>
<proteinExistence type="inferred from homology"/>
<accession>A0ABU0AKS1</accession>
<dbReference type="Gene3D" id="1.10.10.10">
    <property type="entry name" value="Winged helix-like DNA-binding domain superfamily/Winged helix DNA-binding domain"/>
    <property type="match status" value="1"/>
</dbReference>
<keyword evidence="2" id="KW-0805">Transcription regulation</keyword>
<reference evidence="6 7" key="1">
    <citation type="submission" date="2023-07" db="EMBL/GenBank/DDBJ databases">
        <title>Genomic Encyclopedia of Type Strains, Phase IV (KMG-IV): sequencing the most valuable type-strain genomes for metagenomic binning, comparative biology and taxonomic classification.</title>
        <authorList>
            <person name="Goeker M."/>
        </authorList>
    </citation>
    <scope>NUCLEOTIDE SEQUENCE [LARGE SCALE GENOMIC DNA]</scope>
    <source>
        <strain evidence="6 7">DSM 23494</strain>
    </source>
</reference>
<dbReference type="SUPFAM" id="SSF46785">
    <property type="entry name" value="Winged helix' DNA-binding domain"/>
    <property type="match status" value="1"/>
</dbReference>
<comment type="caution">
    <text evidence="6">The sequence shown here is derived from an EMBL/GenBank/DDBJ whole genome shotgun (WGS) entry which is preliminary data.</text>
</comment>
<gene>
    <name evidence="6" type="ORF">J2S17_003759</name>
</gene>
<dbReference type="InterPro" id="IPR036388">
    <property type="entry name" value="WH-like_DNA-bd_sf"/>
</dbReference>
<dbReference type="Pfam" id="PF03466">
    <property type="entry name" value="LysR_substrate"/>
    <property type="match status" value="1"/>
</dbReference>
<dbReference type="PANTHER" id="PTHR30419:SF24">
    <property type="entry name" value="HTH-TYPE TRANSCRIPTIONAL REGULATOR CZCR"/>
    <property type="match status" value="1"/>
</dbReference>
<evidence type="ECO:0000313" key="6">
    <source>
        <dbReference type="EMBL" id="MDQ0271871.1"/>
    </source>
</evidence>
<dbReference type="Pfam" id="PF00126">
    <property type="entry name" value="HTH_1"/>
    <property type="match status" value="1"/>
</dbReference>
<name>A0ABU0AKS1_9BACI</name>
<evidence type="ECO:0000256" key="1">
    <source>
        <dbReference type="ARBA" id="ARBA00009437"/>
    </source>
</evidence>
<evidence type="ECO:0000313" key="7">
    <source>
        <dbReference type="Proteomes" id="UP001238088"/>
    </source>
</evidence>
<evidence type="ECO:0000259" key="5">
    <source>
        <dbReference type="PROSITE" id="PS50931"/>
    </source>
</evidence>
<organism evidence="6 7">
    <name type="scientific">Cytobacillus purgationiresistens</name>
    <dbReference type="NCBI Taxonomy" id="863449"/>
    <lineage>
        <taxon>Bacteria</taxon>
        <taxon>Bacillati</taxon>
        <taxon>Bacillota</taxon>
        <taxon>Bacilli</taxon>
        <taxon>Bacillales</taxon>
        <taxon>Bacillaceae</taxon>
        <taxon>Cytobacillus</taxon>
    </lineage>
</organism>
<dbReference type="GO" id="GO:0003677">
    <property type="term" value="F:DNA binding"/>
    <property type="evidence" value="ECO:0007669"/>
    <property type="project" value="UniProtKB-KW"/>
</dbReference>
<dbReference type="Gene3D" id="3.40.190.290">
    <property type="match status" value="1"/>
</dbReference>
<evidence type="ECO:0000256" key="3">
    <source>
        <dbReference type="ARBA" id="ARBA00023125"/>
    </source>
</evidence>
<dbReference type="Proteomes" id="UP001238088">
    <property type="component" value="Unassembled WGS sequence"/>
</dbReference>